<dbReference type="GO" id="GO:0005886">
    <property type="term" value="C:plasma membrane"/>
    <property type="evidence" value="ECO:0007669"/>
    <property type="project" value="UniProtKB-SubCell"/>
</dbReference>
<feature type="transmembrane region" description="Helical" evidence="13">
    <location>
        <begin position="249"/>
        <end position="265"/>
    </location>
</feature>
<feature type="transmembrane region" description="Helical" evidence="13">
    <location>
        <begin position="363"/>
        <end position="378"/>
    </location>
</feature>
<keyword evidence="7" id="KW-1003">Cell membrane</keyword>
<feature type="transmembrane region" description="Helical" evidence="13">
    <location>
        <begin position="329"/>
        <end position="351"/>
    </location>
</feature>
<dbReference type="GeneID" id="98917373"/>
<dbReference type="AlphaFoldDB" id="D4S0Y9"/>
<evidence type="ECO:0000256" key="2">
    <source>
        <dbReference type="ARBA" id="ARBA00004651"/>
    </source>
</evidence>
<evidence type="ECO:0000256" key="13">
    <source>
        <dbReference type="SAM" id="Phobius"/>
    </source>
</evidence>
<dbReference type="eggNOG" id="COG0534">
    <property type="taxonomic scope" value="Bacteria"/>
</dbReference>
<comment type="similarity">
    <text evidence="3">Belongs to the multi antimicrobial extrusion (MATE) (TC 2.A.66.1) family.</text>
</comment>
<dbReference type="STRING" id="45851.BHV86_05560"/>
<evidence type="ECO:0000256" key="4">
    <source>
        <dbReference type="ARBA" id="ARBA00020268"/>
    </source>
</evidence>
<organism evidence="14 15">
    <name type="scientific">Eshraghiella crossota DSM 2876</name>
    <dbReference type="NCBI Taxonomy" id="511680"/>
    <lineage>
        <taxon>Bacteria</taxon>
        <taxon>Bacillati</taxon>
        <taxon>Bacillota</taxon>
        <taxon>Clostridia</taxon>
        <taxon>Lachnospirales</taxon>
        <taxon>Lachnospiraceae</taxon>
        <taxon>Eshraghiella</taxon>
    </lineage>
</organism>
<dbReference type="HOGENOM" id="CLU_012893_5_1_9"/>
<dbReference type="PIRSF" id="PIRSF006603">
    <property type="entry name" value="DinF"/>
    <property type="match status" value="1"/>
</dbReference>
<evidence type="ECO:0000256" key="12">
    <source>
        <dbReference type="ARBA" id="ARBA00031636"/>
    </source>
</evidence>
<dbReference type="InterPro" id="IPR048279">
    <property type="entry name" value="MdtK-like"/>
</dbReference>
<dbReference type="GO" id="GO:0042910">
    <property type="term" value="F:xenobiotic transmembrane transporter activity"/>
    <property type="evidence" value="ECO:0007669"/>
    <property type="project" value="InterPro"/>
</dbReference>
<accession>D4S0Y9</accession>
<proteinExistence type="inferred from homology"/>
<dbReference type="Proteomes" id="UP000006238">
    <property type="component" value="Unassembled WGS sequence"/>
</dbReference>
<feature type="transmembrane region" description="Helical" evidence="13">
    <location>
        <begin position="26"/>
        <end position="48"/>
    </location>
</feature>
<dbReference type="NCBIfam" id="TIGR00797">
    <property type="entry name" value="matE"/>
    <property type="match status" value="1"/>
</dbReference>
<comment type="caution">
    <text evidence="14">The sequence shown here is derived from an EMBL/GenBank/DDBJ whole genome shotgun (WGS) entry which is preliminary data.</text>
</comment>
<evidence type="ECO:0000256" key="6">
    <source>
        <dbReference type="ARBA" id="ARBA00022449"/>
    </source>
</evidence>
<keyword evidence="8 13" id="KW-0812">Transmembrane</keyword>
<evidence type="ECO:0000256" key="3">
    <source>
        <dbReference type="ARBA" id="ARBA00010199"/>
    </source>
</evidence>
<sequence length="458" mass="49585">MGDTEDRKGKYEEIMMSKFMKSLCKIAIPVTLQSMLQASFSIVDQIMIGQLGETNISAVGLCGNFSLIFSVVIGAVSTVGGILIAQFIGAEDTKEAWCGFDVSLICGILISGIFMLASGCFSRQILGLYTTDTSIINTGTVYFRIIAFSYIPMAISNILSSWLRCREHATIPFLASFGAVGVNTGLNYLLIFGKFGFPCMGIKGAAIATLISQLLNLVVIVAGFALCIRKDGDKPVWSLHFSKITIKDYFIMIMPILISEFLWSLGQNVESAVYGHLGTSNLAAYTLTCPIQGLIVGALSGLSAAAGVMVGKRLGRKEYDEAYTESKKIMYAGLAGAVVVSALLITMAGVYTKLYRVDDSVKSLGKILLIVFALYAPVKVENMILGGEIIRSGGNTKIIMVIDIVGTWCIGIPMCLLAAYVFKWGIVGVYTLLTTEEIFRLAVSLVIFKRRKWMISLS</sequence>
<dbReference type="Pfam" id="PF01554">
    <property type="entry name" value="MatE"/>
    <property type="match status" value="2"/>
</dbReference>
<dbReference type="InterPro" id="IPR002528">
    <property type="entry name" value="MATE_fam"/>
</dbReference>
<evidence type="ECO:0000256" key="1">
    <source>
        <dbReference type="ARBA" id="ARBA00003408"/>
    </source>
</evidence>
<feature type="transmembrane region" description="Helical" evidence="13">
    <location>
        <begin position="428"/>
        <end position="448"/>
    </location>
</feature>
<keyword evidence="5" id="KW-0813">Transport</keyword>
<evidence type="ECO:0000313" key="15">
    <source>
        <dbReference type="Proteomes" id="UP000006238"/>
    </source>
</evidence>
<keyword evidence="11 13" id="KW-0472">Membrane</keyword>
<dbReference type="EMBL" id="ABWN01000031">
    <property type="protein sequence ID" value="EFF68095.1"/>
    <property type="molecule type" value="Genomic_DNA"/>
</dbReference>
<dbReference type="CDD" id="cd13134">
    <property type="entry name" value="MATE_like_8"/>
    <property type="match status" value="1"/>
</dbReference>
<reference evidence="14 15" key="1">
    <citation type="submission" date="2010-02" db="EMBL/GenBank/DDBJ databases">
        <authorList>
            <person name="Weinstock G."/>
            <person name="Sodergren E."/>
            <person name="Clifton S."/>
            <person name="Fulton L."/>
            <person name="Fulton B."/>
            <person name="Courtney L."/>
            <person name="Fronick C."/>
            <person name="Harrison M."/>
            <person name="Strong C."/>
            <person name="Farmer C."/>
            <person name="Delahaunty K."/>
            <person name="Markovic C."/>
            <person name="Hall O."/>
            <person name="Minx P."/>
            <person name="Tomlinson C."/>
            <person name="Mitreva M."/>
            <person name="Nelson J."/>
            <person name="Hou S."/>
            <person name="Wollam A."/>
            <person name="Pepin K.H."/>
            <person name="Johnson M."/>
            <person name="Bhonagiri V."/>
            <person name="Zhang X."/>
            <person name="Suruliraj S."/>
            <person name="Warren W."/>
            <person name="Chinwalla A."/>
            <person name="Mardis E.R."/>
            <person name="Wilson R.K."/>
        </authorList>
    </citation>
    <scope>NUCLEOTIDE SEQUENCE [LARGE SCALE GENOMIC DNA]</scope>
    <source>
        <strain evidence="14 15">DSM 2876</strain>
    </source>
</reference>
<feature type="transmembrane region" description="Helical" evidence="13">
    <location>
        <begin position="141"/>
        <end position="159"/>
    </location>
</feature>
<evidence type="ECO:0000256" key="8">
    <source>
        <dbReference type="ARBA" id="ARBA00022692"/>
    </source>
</evidence>
<dbReference type="InterPro" id="IPR050222">
    <property type="entry name" value="MATE_MdtK"/>
</dbReference>
<dbReference type="GO" id="GO:0006811">
    <property type="term" value="P:monoatomic ion transport"/>
    <property type="evidence" value="ECO:0007669"/>
    <property type="project" value="UniProtKB-KW"/>
</dbReference>
<dbReference type="GO" id="GO:0015297">
    <property type="term" value="F:antiporter activity"/>
    <property type="evidence" value="ECO:0007669"/>
    <property type="project" value="UniProtKB-KW"/>
</dbReference>
<evidence type="ECO:0000256" key="5">
    <source>
        <dbReference type="ARBA" id="ARBA00022448"/>
    </source>
</evidence>
<comment type="subcellular location">
    <subcellularLocation>
        <location evidence="2">Cell membrane</location>
        <topology evidence="2">Multi-pass membrane protein</topology>
    </subcellularLocation>
</comment>
<evidence type="ECO:0000256" key="9">
    <source>
        <dbReference type="ARBA" id="ARBA00022989"/>
    </source>
</evidence>
<dbReference type="RefSeq" id="WP_005603547.1">
    <property type="nucleotide sequence ID" value="NZ_GG663524.1"/>
</dbReference>
<dbReference type="PANTHER" id="PTHR43298">
    <property type="entry name" value="MULTIDRUG RESISTANCE PROTEIN NORM-RELATED"/>
    <property type="match status" value="1"/>
</dbReference>
<feature type="transmembrane region" description="Helical" evidence="13">
    <location>
        <begin position="102"/>
        <end position="121"/>
    </location>
</feature>
<gene>
    <name evidence="14" type="ORF">BUTYVIB_01759</name>
</gene>
<evidence type="ECO:0000313" key="14">
    <source>
        <dbReference type="EMBL" id="EFF68095.1"/>
    </source>
</evidence>
<evidence type="ECO:0000256" key="7">
    <source>
        <dbReference type="ARBA" id="ARBA00022475"/>
    </source>
</evidence>
<feature type="transmembrane region" description="Helical" evidence="13">
    <location>
        <begin position="205"/>
        <end position="228"/>
    </location>
</feature>
<protein>
    <recommendedName>
        <fullName evidence="4">Probable multidrug resistance protein NorM</fullName>
    </recommendedName>
    <alternativeName>
        <fullName evidence="12">Multidrug-efflux transporter</fullName>
    </alternativeName>
</protein>
<evidence type="ECO:0000256" key="11">
    <source>
        <dbReference type="ARBA" id="ARBA00023136"/>
    </source>
</evidence>
<feature type="transmembrane region" description="Helical" evidence="13">
    <location>
        <begin position="398"/>
        <end position="422"/>
    </location>
</feature>
<comment type="function">
    <text evidence="1">Multidrug efflux pump.</text>
</comment>
<keyword evidence="6" id="KW-0050">Antiport</keyword>
<keyword evidence="9 13" id="KW-1133">Transmembrane helix</keyword>
<feature type="transmembrane region" description="Helical" evidence="13">
    <location>
        <begin position="285"/>
        <end position="308"/>
    </location>
</feature>
<feature type="transmembrane region" description="Helical" evidence="13">
    <location>
        <begin position="171"/>
        <end position="193"/>
    </location>
</feature>
<evidence type="ECO:0000256" key="10">
    <source>
        <dbReference type="ARBA" id="ARBA00023065"/>
    </source>
</evidence>
<keyword evidence="15" id="KW-1185">Reference proteome</keyword>
<keyword evidence="10" id="KW-0406">Ion transport</keyword>
<feature type="transmembrane region" description="Helical" evidence="13">
    <location>
        <begin position="68"/>
        <end position="90"/>
    </location>
</feature>
<dbReference type="PANTHER" id="PTHR43298:SF2">
    <property type="entry name" value="FMN_FAD EXPORTER YEEO-RELATED"/>
    <property type="match status" value="1"/>
</dbReference>
<name>D4S0Y9_9FIRM</name>